<evidence type="ECO:0000313" key="1">
    <source>
        <dbReference type="EMBL" id="CDW41802.1"/>
    </source>
</evidence>
<proteinExistence type="predicted"/>
<organism evidence="1">
    <name type="scientific">Lepeophtheirus salmonis</name>
    <name type="common">Salmon louse</name>
    <name type="synonym">Caligus salmonis</name>
    <dbReference type="NCBI Taxonomy" id="72036"/>
    <lineage>
        <taxon>Eukaryota</taxon>
        <taxon>Metazoa</taxon>
        <taxon>Ecdysozoa</taxon>
        <taxon>Arthropoda</taxon>
        <taxon>Crustacea</taxon>
        <taxon>Multicrustacea</taxon>
        <taxon>Hexanauplia</taxon>
        <taxon>Copepoda</taxon>
        <taxon>Siphonostomatoida</taxon>
        <taxon>Caligidae</taxon>
        <taxon>Lepeophtheirus</taxon>
    </lineage>
</organism>
<dbReference type="EMBL" id="HACA01024441">
    <property type="protein sequence ID" value="CDW41802.1"/>
    <property type="molecule type" value="Transcribed_RNA"/>
</dbReference>
<protein>
    <submittedName>
        <fullName evidence="1">Uncharacterized protein</fullName>
    </submittedName>
</protein>
<dbReference type="AlphaFoldDB" id="A0A0K2UV65"/>
<feature type="non-terminal residue" evidence="1">
    <location>
        <position position="1"/>
    </location>
</feature>
<accession>A0A0K2UV65</accession>
<name>A0A0K2UV65_LEPSM</name>
<reference evidence="1" key="1">
    <citation type="submission" date="2014-05" db="EMBL/GenBank/DDBJ databases">
        <authorList>
            <person name="Chronopoulou M."/>
        </authorList>
    </citation>
    <scope>NUCLEOTIDE SEQUENCE</scope>
    <source>
        <tissue evidence="1">Whole organism</tissue>
    </source>
</reference>
<sequence length="51" mass="5991">KIYCLPKIILVLSKNYFIWKGNIVTPAYPLWTFLCCVYVGKSKTCLKPLYF</sequence>